<keyword evidence="3" id="KW-1185">Reference proteome</keyword>
<feature type="compositionally biased region" description="Polar residues" evidence="1">
    <location>
        <begin position="46"/>
        <end position="58"/>
    </location>
</feature>
<sequence>MEKRRVAMADSHREDLGHFHHRQSDPPPERCTRSLGSTLPRRCLTKRSTPTTSSLHQR</sequence>
<dbReference type="Proteomes" id="UP001140949">
    <property type="component" value="Unassembled WGS sequence"/>
</dbReference>
<proteinExistence type="predicted"/>
<comment type="caution">
    <text evidence="2">The sequence shown here is derived from an EMBL/GenBank/DDBJ whole genome shotgun (WGS) entry which is preliminary data.</text>
</comment>
<evidence type="ECO:0000313" key="2">
    <source>
        <dbReference type="EMBL" id="KAJ6817848.1"/>
    </source>
</evidence>
<feature type="region of interest" description="Disordered" evidence="1">
    <location>
        <begin position="1"/>
        <end position="58"/>
    </location>
</feature>
<protein>
    <submittedName>
        <fullName evidence="2">Uncharacterized protein</fullName>
    </submittedName>
</protein>
<feature type="compositionally biased region" description="Basic and acidic residues" evidence="1">
    <location>
        <begin position="1"/>
        <end position="32"/>
    </location>
</feature>
<organism evidence="2 3">
    <name type="scientific">Iris pallida</name>
    <name type="common">Sweet iris</name>
    <dbReference type="NCBI Taxonomy" id="29817"/>
    <lineage>
        <taxon>Eukaryota</taxon>
        <taxon>Viridiplantae</taxon>
        <taxon>Streptophyta</taxon>
        <taxon>Embryophyta</taxon>
        <taxon>Tracheophyta</taxon>
        <taxon>Spermatophyta</taxon>
        <taxon>Magnoliopsida</taxon>
        <taxon>Liliopsida</taxon>
        <taxon>Asparagales</taxon>
        <taxon>Iridaceae</taxon>
        <taxon>Iridoideae</taxon>
        <taxon>Irideae</taxon>
        <taxon>Iris</taxon>
    </lineage>
</organism>
<dbReference type="EMBL" id="JANAVB010027598">
    <property type="protein sequence ID" value="KAJ6817848.1"/>
    <property type="molecule type" value="Genomic_DNA"/>
</dbReference>
<accession>A0AAX6FP50</accession>
<name>A0AAX6FP50_IRIPA</name>
<reference evidence="2" key="2">
    <citation type="submission" date="2023-04" db="EMBL/GenBank/DDBJ databases">
        <authorList>
            <person name="Bruccoleri R.E."/>
            <person name="Oakeley E.J."/>
            <person name="Faust A.-M."/>
            <person name="Dessus-Babus S."/>
            <person name="Altorfer M."/>
            <person name="Burckhardt D."/>
            <person name="Oertli M."/>
            <person name="Naumann U."/>
            <person name="Petersen F."/>
            <person name="Wong J."/>
        </authorList>
    </citation>
    <scope>NUCLEOTIDE SEQUENCE</scope>
    <source>
        <strain evidence="2">GSM-AAB239-AS_SAM_17_03QT</strain>
        <tissue evidence="2">Leaf</tissue>
    </source>
</reference>
<gene>
    <name evidence="2" type="ORF">M6B38_409470</name>
</gene>
<dbReference type="AlphaFoldDB" id="A0AAX6FP50"/>
<evidence type="ECO:0000256" key="1">
    <source>
        <dbReference type="SAM" id="MobiDB-lite"/>
    </source>
</evidence>
<reference evidence="2" key="1">
    <citation type="journal article" date="2023" name="GigaByte">
        <title>Genome assembly of the bearded iris, Iris pallida Lam.</title>
        <authorList>
            <person name="Bruccoleri R.E."/>
            <person name="Oakeley E.J."/>
            <person name="Faust A.M.E."/>
            <person name="Altorfer M."/>
            <person name="Dessus-Babus S."/>
            <person name="Burckhardt D."/>
            <person name="Oertli M."/>
            <person name="Naumann U."/>
            <person name="Petersen F."/>
            <person name="Wong J."/>
        </authorList>
    </citation>
    <scope>NUCLEOTIDE SEQUENCE</scope>
    <source>
        <strain evidence="2">GSM-AAB239-AS_SAM_17_03QT</strain>
    </source>
</reference>
<evidence type="ECO:0000313" key="3">
    <source>
        <dbReference type="Proteomes" id="UP001140949"/>
    </source>
</evidence>